<keyword evidence="8" id="KW-0249">Electron transport</keyword>
<comment type="similarity">
    <text evidence="3">Belongs to the FAD-dependent oxidoreductase 2 family. FRD/SDH subfamily.</text>
</comment>
<dbReference type="Gene3D" id="1.20.58.100">
    <property type="entry name" value="Fumarate reductase/succinate dehydrogenase flavoprotein-like, C-terminal domain"/>
    <property type="match status" value="1"/>
</dbReference>
<dbReference type="InterPro" id="IPR011281">
    <property type="entry name" value="Succ_DH_flav_su_fwd"/>
</dbReference>
<dbReference type="EC" id="1.3.5.1" evidence="4"/>
<dbReference type="InterPro" id="IPR015939">
    <property type="entry name" value="Fum_Rdtase/Succ_DH_flav-like_C"/>
</dbReference>
<dbReference type="GO" id="GO:0005886">
    <property type="term" value="C:plasma membrane"/>
    <property type="evidence" value="ECO:0007669"/>
    <property type="project" value="TreeGrafter"/>
</dbReference>
<dbReference type="SUPFAM" id="SSF46977">
    <property type="entry name" value="Succinate dehydrogenase/fumarate reductase flavoprotein C-terminal domain"/>
    <property type="match status" value="1"/>
</dbReference>
<evidence type="ECO:0000256" key="7">
    <source>
        <dbReference type="ARBA" id="ARBA00022827"/>
    </source>
</evidence>
<name>A0A6J6N8C1_9ZZZZ</name>
<evidence type="ECO:0000259" key="12">
    <source>
        <dbReference type="Pfam" id="PF00890"/>
    </source>
</evidence>
<accession>A0A6J6N8C1</accession>
<dbReference type="InterPro" id="IPR014006">
    <property type="entry name" value="Succ_Dhase_FrdA_Gneg"/>
</dbReference>
<dbReference type="Pfam" id="PF00890">
    <property type="entry name" value="FAD_binding_2"/>
    <property type="match status" value="1"/>
</dbReference>
<dbReference type="GO" id="GO:0009061">
    <property type="term" value="P:anaerobic respiration"/>
    <property type="evidence" value="ECO:0007669"/>
    <property type="project" value="TreeGrafter"/>
</dbReference>
<dbReference type="Pfam" id="PF02910">
    <property type="entry name" value="Succ_DH_flav_C"/>
    <property type="match status" value="1"/>
</dbReference>
<dbReference type="InterPro" id="IPR027477">
    <property type="entry name" value="Succ_DH/fumarate_Rdtase_cat_sf"/>
</dbReference>
<dbReference type="InterPro" id="IPR036188">
    <property type="entry name" value="FAD/NAD-bd_sf"/>
</dbReference>
<dbReference type="NCBIfam" id="TIGR01812">
    <property type="entry name" value="sdhA_frdA_Gneg"/>
    <property type="match status" value="1"/>
</dbReference>
<dbReference type="InterPro" id="IPR003953">
    <property type="entry name" value="FAD-dep_OxRdtase_2_FAD-bd"/>
</dbReference>
<feature type="coiled-coil region" evidence="11">
    <location>
        <begin position="472"/>
        <end position="499"/>
    </location>
</feature>
<sequence>MSNPKIHYYQHDVVIVGAGGAGMRAAIEAGPHAKTAVISKLFPTRSHTGAAQGGMAAALANVEEDSWEWHTFDTVKGGDYLVDQDAAEILAKESVQAVIDLENMGLPFNRTPDGKIDQRRFGGHTRDHGKAPVRRSCYAADRTGHMILQTLYQNCVKLGIEFYNEFYVLDLVMTKVGKEERPSAVVAYELATGELHVFQGKSIVFATGGFGKIFKTTSNAHTLTGDGVGIIYRKGLPLEDMEFYQFHPTGLAGLGILLSEAARGEGGILRNASGERFMERYAPAIKDLAPRDMVARAMANEVREGRGAGPNKDYVLLDLTHLPPEVIDAKLPDITEFARTYLGVEPYTEPVPVFPTAHYAMGGIPTNIKAEVLSDNKTVVKGLYAAGECACVSVHGANRLGTNSLLDINVFGKRAGIYAVEYAKDADFVPLPTNAAAEVISMIDKVRKSKGTEKVAVLRKELQDTMDLNAQVYRTEDSLNEALEKIAELRDRYSRISVQDKGQRFNTDLLEAIELGFLLDLAEVLAFTARERRESRGGHYREDFEERNDKKFMVHSMAYLTNKKPKKPGDNIKIDWKPVTITNYPPMERKY</sequence>
<dbReference type="PROSITE" id="PS00504">
    <property type="entry name" value="FRD_SDH_FAD_BINDING"/>
    <property type="match status" value="1"/>
</dbReference>
<keyword evidence="7" id="KW-0274">FAD</keyword>
<dbReference type="GO" id="GO:0050660">
    <property type="term" value="F:flavin adenine dinucleotide binding"/>
    <property type="evidence" value="ECO:0007669"/>
    <property type="project" value="InterPro"/>
</dbReference>
<dbReference type="PRINTS" id="PR00411">
    <property type="entry name" value="PNDRDTASEI"/>
</dbReference>
<dbReference type="InterPro" id="IPR030664">
    <property type="entry name" value="SdhA/FrdA/AprA"/>
</dbReference>
<dbReference type="GO" id="GO:0008177">
    <property type="term" value="F:succinate dehydrogenase (quinone) activity"/>
    <property type="evidence" value="ECO:0007669"/>
    <property type="project" value="UniProtKB-EC"/>
</dbReference>
<dbReference type="PIRSF" id="PIRSF000171">
    <property type="entry name" value="SDHA_APRA_LASPO"/>
    <property type="match status" value="1"/>
</dbReference>
<keyword evidence="11" id="KW-0175">Coiled coil</keyword>
<dbReference type="AlphaFoldDB" id="A0A6J6N8C1"/>
<keyword evidence="6" id="KW-0285">Flavoprotein</keyword>
<evidence type="ECO:0000256" key="4">
    <source>
        <dbReference type="ARBA" id="ARBA00012792"/>
    </source>
</evidence>
<dbReference type="InterPro" id="IPR003952">
    <property type="entry name" value="FRD_SDH_FAD_BS"/>
</dbReference>
<keyword evidence="5" id="KW-0813">Transport</keyword>
<evidence type="ECO:0000313" key="14">
    <source>
        <dbReference type="EMBL" id="CAB4681378.1"/>
    </source>
</evidence>
<dbReference type="Gene3D" id="3.50.50.60">
    <property type="entry name" value="FAD/NAD(P)-binding domain"/>
    <property type="match status" value="1"/>
</dbReference>
<keyword evidence="9" id="KW-0560">Oxidoreductase</keyword>
<dbReference type="SUPFAM" id="SSF51905">
    <property type="entry name" value="FAD/NAD(P)-binding domain"/>
    <property type="match status" value="1"/>
</dbReference>
<evidence type="ECO:0000256" key="10">
    <source>
        <dbReference type="ARBA" id="ARBA00023136"/>
    </source>
</evidence>
<dbReference type="Gene3D" id="4.10.80.40">
    <property type="entry name" value="succinate dehydrogenase protein domain"/>
    <property type="match status" value="1"/>
</dbReference>
<dbReference type="SUPFAM" id="SSF56425">
    <property type="entry name" value="Succinate dehydrogenase/fumarate reductase flavoprotein, catalytic domain"/>
    <property type="match status" value="1"/>
</dbReference>
<dbReference type="Gene3D" id="3.90.700.10">
    <property type="entry name" value="Succinate dehydrogenase/fumarate reductase flavoprotein, catalytic domain"/>
    <property type="match status" value="1"/>
</dbReference>
<dbReference type="GO" id="GO:0006099">
    <property type="term" value="P:tricarboxylic acid cycle"/>
    <property type="evidence" value="ECO:0007669"/>
    <property type="project" value="UniProtKB-UniPathway"/>
</dbReference>
<evidence type="ECO:0000256" key="1">
    <source>
        <dbReference type="ARBA" id="ARBA00001974"/>
    </source>
</evidence>
<dbReference type="InterPro" id="IPR037099">
    <property type="entry name" value="Fum_R/Succ_DH_flav-like_C_sf"/>
</dbReference>
<dbReference type="GO" id="GO:0022900">
    <property type="term" value="P:electron transport chain"/>
    <property type="evidence" value="ECO:0007669"/>
    <property type="project" value="InterPro"/>
</dbReference>
<evidence type="ECO:0000256" key="6">
    <source>
        <dbReference type="ARBA" id="ARBA00022630"/>
    </source>
</evidence>
<dbReference type="EMBL" id="CAEZXK010000005">
    <property type="protein sequence ID" value="CAB4681378.1"/>
    <property type="molecule type" value="Genomic_DNA"/>
</dbReference>
<evidence type="ECO:0000256" key="8">
    <source>
        <dbReference type="ARBA" id="ARBA00022982"/>
    </source>
</evidence>
<evidence type="ECO:0000256" key="11">
    <source>
        <dbReference type="SAM" id="Coils"/>
    </source>
</evidence>
<evidence type="ECO:0000256" key="2">
    <source>
        <dbReference type="ARBA" id="ARBA00004170"/>
    </source>
</evidence>
<evidence type="ECO:0000256" key="5">
    <source>
        <dbReference type="ARBA" id="ARBA00022448"/>
    </source>
</evidence>
<dbReference type="NCBIfam" id="TIGR01816">
    <property type="entry name" value="sdhA_forward"/>
    <property type="match status" value="1"/>
</dbReference>
<dbReference type="PANTHER" id="PTHR11632">
    <property type="entry name" value="SUCCINATE DEHYDROGENASE 2 FLAVOPROTEIN SUBUNIT"/>
    <property type="match status" value="1"/>
</dbReference>
<dbReference type="GO" id="GO:0009055">
    <property type="term" value="F:electron transfer activity"/>
    <property type="evidence" value="ECO:0007669"/>
    <property type="project" value="TreeGrafter"/>
</dbReference>
<proteinExistence type="inferred from homology"/>
<gene>
    <name evidence="14" type="ORF">UFOPK2370_00317</name>
</gene>
<dbReference type="FunFam" id="1.20.58.100:FF:000001">
    <property type="entry name" value="Succinate dehydrogenase flavoprotein subunit (SdhA)"/>
    <property type="match status" value="1"/>
</dbReference>
<dbReference type="PANTHER" id="PTHR11632:SF51">
    <property type="entry name" value="SUCCINATE DEHYDROGENASE [UBIQUINONE] FLAVOPROTEIN SUBUNIT, MITOCHONDRIAL"/>
    <property type="match status" value="1"/>
</dbReference>
<organism evidence="14">
    <name type="scientific">freshwater metagenome</name>
    <dbReference type="NCBI Taxonomy" id="449393"/>
    <lineage>
        <taxon>unclassified sequences</taxon>
        <taxon>metagenomes</taxon>
        <taxon>ecological metagenomes</taxon>
    </lineage>
</organism>
<feature type="domain" description="FAD-dependent oxidoreductase 2 FAD-binding" evidence="12">
    <location>
        <begin position="12"/>
        <end position="405"/>
    </location>
</feature>
<comment type="subcellular location">
    <subcellularLocation>
        <location evidence="2">Membrane</location>
        <topology evidence="2">Peripheral membrane protein</topology>
    </subcellularLocation>
</comment>
<dbReference type="FunFam" id="3.50.50.60:FF:000016">
    <property type="entry name" value="Succinate dehydrogenase flavoprotein subunit"/>
    <property type="match status" value="1"/>
</dbReference>
<evidence type="ECO:0000259" key="13">
    <source>
        <dbReference type="Pfam" id="PF02910"/>
    </source>
</evidence>
<comment type="cofactor">
    <cofactor evidence="1">
        <name>FAD</name>
        <dbReference type="ChEBI" id="CHEBI:57692"/>
    </cofactor>
</comment>
<feature type="domain" description="Fumarate reductase/succinate dehydrogenase flavoprotein-like C-terminal" evidence="13">
    <location>
        <begin position="459"/>
        <end position="591"/>
    </location>
</feature>
<evidence type="ECO:0000256" key="3">
    <source>
        <dbReference type="ARBA" id="ARBA00008040"/>
    </source>
</evidence>
<dbReference type="UniPathway" id="UPA00223"/>
<dbReference type="FunFam" id="3.90.700.10:FF:000001">
    <property type="entry name" value="Mitochondrial succinate dehydrogenase flavoprotein subunit"/>
    <property type="match status" value="1"/>
</dbReference>
<evidence type="ECO:0000256" key="9">
    <source>
        <dbReference type="ARBA" id="ARBA00023002"/>
    </source>
</evidence>
<keyword evidence="10" id="KW-0472">Membrane</keyword>
<reference evidence="14" key="1">
    <citation type="submission" date="2020-05" db="EMBL/GenBank/DDBJ databases">
        <authorList>
            <person name="Chiriac C."/>
            <person name="Salcher M."/>
            <person name="Ghai R."/>
            <person name="Kavagutti S V."/>
        </authorList>
    </citation>
    <scope>NUCLEOTIDE SEQUENCE</scope>
</reference>
<protein>
    <recommendedName>
        <fullName evidence="4">succinate dehydrogenase</fullName>
        <ecNumber evidence="4">1.3.5.1</ecNumber>
    </recommendedName>
</protein>